<protein>
    <submittedName>
        <fullName evidence="2">Uncharacterized protein</fullName>
    </submittedName>
</protein>
<gene>
    <name evidence="2" type="ORF">DW712_03935</name>
</gene>
<keyword evidence="1" id="KW-1133">Transmembrane helix</keyword>
<reference evidence="2 3" key="1">
    <citation type="submission" date="2018-08" db="EMBL/GenBank/DDBJ databases">
        <title>A genome reference for cultivated species of the human gut microbiota.</title>
        <authorList>
            <person name="Zou Y."/>
            <person name="Xue W."/>
            <person name="Luo G."/>
        </authorList>
    </citation>
    <scope>NUCLEOTIDE SEQUENCE [LARGE SCALE GENOMIC DNA]</scope>
    <source>
        <strain evidence="2 3">AM27-17</strain>
    </source>
</reference>
<name>A0A414LIF5_9BACE</name>
<comment type="caution">
    <text evidence="2">The sequence shown here is derived from an EMBL/GenBank/DDBJ whole genome shotgun (WGS) entry which is preliminary data.</text>
</comment>
<keyword evidence="1" id="KW-0472">Membrane</keyword>
<feature type="transmembrane region" description="Helical" evidence="1">
    <location>
        <begin position="34"/>
        <end position="53"/>
    </location>
</feature>
<sequence>MKVFSKIILVLGAIFLIIRIFFNNITKLDIVNRNAGIIAFVLLVLLIISELYIKIKKNEV</sequence>
<evidence type="ECO:0000313" key="2">
    <source>
        <dbReference type="EMBL" id="RHE94441.1"/>
    </source>
</evidence>
<organism evidence="2 3">
    <name type="scientific">Bacteroides intestinalis</name>
    <dbReference type="NCBI Taxonomy" id="329854"/>
    <lineage>
        <taxon>Bacteria</taxon>
        <taxon>Pseudomonadati</taxon>
        <taxon>Bacteroidota</taxon>
        <taxon>Bacteroidia</taxon>
        <taxon>Bacteroidales</taxon>
        <taxon>Bacteroidaceae</taxon>
        <taxon>Bacteroides</taxon>
    </lineage>
</organism>
<proteinExistence type="predicted"/>
<keyword evidence="1" id="KW-0812">Transmembrane</keyword>
<evidence type="ECO:0000313" key="3">
    <source>
        <dbReference type="Proteomes" id="UP000285650"/>
    </source>
</evidence>
<accession>A0A414LIF5</accession>
<evidence type="ECO:0000256" key="1">
    <source>
        <dbReference type="SAM" id="Phobius"/>
    </source>
</evidence>
<feature type="transmembrane region" description="Helical" evidence="1">
    <location>
        <begin position="7"/>
        <end position="22"/>
    </location>
</feature>
<dbReference type="Proteomes" id="UP000285650">
    <property type="component" value="Unassembled WGS sequence"/>
</dbReference>
<dbReference type="EMBL" id="QSKV01000002">
    <property type="protein sequence ID" value="RHE94441.1"/>
    <property type="molecule type" value="Genomic_DNA"/>
</dbReference>
<dbReference type="AlphaFoldDB" id="A0A414LIF5"/>